<keyword evidence="1" id="KW-0472">Membrane</keyword>
<organism evidence="2 3">
    <name type="scientific">Xanthomonas floridensis</name>
    <dbReference type="NCBI Taxonomy" id="1843580"/>
    <lineage>
        <taxon>Bacteria</taxon>
        <taxon>Pseudomonadati</taxon>
        <taxon>Pseudomonadota</taxon>
        <taxon>Gammaproteobacteria</taxon>
        <taxon>Lysobacterales</taxon>
        <taxon>Lysobacteraceae</taxon>
        <taxon>Xanthomonas</taxon>
    </lineage>
</organism>
<proteinExistence type="predicted"/>
<feature type="transmembrane region" description="Helical" evidence="1">
    <location>
        <begin position="32"/>
        <end position="57"/>
    </location>
</feature>
<protein>
    <submittedName>
        <fullName evidence="2">Uncharacterized protein</fullName>
    </submittedName>
</protein>
<evidence type="ECO:0000256" key="1">
    <source>
        <dbReference type="SAM" id="Phobius"/>
    </source>
</evidence>
<evidence type="ECO:0000313" key="3">
    <source>
        <dbReference type="Proteomes" id="UP001303614"/>
    </source>
</evidence>
<comment type="caution">
    <text evidence="2">The sequence shown here is derived from an EMBL/GenBank/DDBJ whole genome shotgun (WGS) entry which is preliminary data.</text>
</comment>
<keyword evidence="3" id="KW-1185">Reference proteome</keyword>
<feature type="transmembrane region" description="Helical" evidence="1">
    <location>
        <begin position="69"/>
        <end position="90"/>
    </location>
</feature>
<name>A0ABU5Q272_9XANT</name>
<keyword evidence="1" id="KW-1133">Transmembrane helix</keyword>
<keyword evidence="1" id="KW-0812">Transmembrane</keyword>
<reference evidence="2 3" key="1">
    <citation type="submission" date="2023-12" db="EMBL/GenBank/DDBJ databases">
        <title>Genome sequencing of Xanthomonas floridensis.</title>
        <authorList>
            <person name="Greer S."/>
            <person name="Harrison J."/>
            <person name="Grant M."/>
            <person name="Vicente J."/>
            <person name="Studholme D."/>
        </authorList>
    </citation>
    <scope>NUCLEOTIDE SEQUENCE [LARGE SCALE GENOMIC DNA]</scope>
    <source>
        <strain evidence="2 3">WHRI 8848</strain>
    </source>
</reference>
<accession>A0ABU5Q272</accession>
<sequence>MPGQAGLALQCHRLDLRVAIATLKETIGAIPVVLGGYVIALIVGGHGAAPMFMVVFWGLKGLCVAGHQAVWIVSAALGIPSVAYLLLLALQPGTTDSKARARRVPLIGLYLSWLLPTAKAAAEEGAGFIAMFPIEIIASLPFRSPSRVPCIDRLVLIPMRSEQQRAVHCSHCMLTV</sequence>
<dbReference type="RefSeq" id="WP_161946524.1">
    <property type="nucleotide sequence ID" value="NZ_JAYFSN010000032.1"/>
</dbReference>
<gene>
    <name evidence="2" type="ORF">VB146_19365</name>
</gene>
<evidence type="ECO:0000313" key="2">
    <source>
        <dbReference type="EMBL" id="MEA5125969.1"/>
    </source>
</evidence>
<dbReference type="Proteomes" id="UP001303614">
    <property type="component" value="Unassembled WGS sequence"/>
</dbReference>
<dbReference type="EMBL" id="JAYFSO010000031">
    <property type="protein sequence ID" value="MEA5125969.1"/>
    <property type="molecule type" value="Genomic_DNA"/>
</dbReference>